<dbReference type="Gene3D" id="2.40.50.1020">
    <property type="entry name" value="LytTr DNA-binding domain"/>
    <property type="match status" value="1"/>
</dbReference>
<keyword evidence="4" id="KW-0238">DNA-binding</keyword>
<keyword evidence="1" id="KW-0597">Phosphoprotein</keyword>
<dbReference type="InterPro" id="IPR001789">
    <property type="entry name" value="Sig_transdc_resp-reg_receiver"/>
</dbReference>
<protein>
    <submittedName>
        <fullName evidence="4">DNA-binding response regulator</fullName>
    </submittedName>
</protein>
<dbReference type="SMART" id="SM00448">
    <property type="entry name" value="REC"/>
    <property type="match status" value="1"/>
</dbReference>
<dbReference type="SMART" id="SM00850">
    <property type="entry name" value="LytTR"/>
    <property type="match status" value="1"/>
</dbReference>
<evidence type="ECO:0000313" key="4">
    <source>
        <dbReference type="EMBL" id="PEH88651.1"/>
    </source>
</evidence>
<gene>
    <name evidence="4" type="ORF">CRM82_08595</name>
</gene>
<dbReference type="InterPro" id="IPR007492">
    <property type="entry name" value="LytTR_DNA-bd_dom"/>
</dbReference>
<dbReference type="RefSeq" id="WP_066539227.1">
    <property type="nucleotide sequence ID" value="NZ_JAOBYP010000003.1"/>
</dbReference>
<dbReference type="InterPro" id="IPR011006">
    <property type="entry name" value="CheY-like_superfamily"/>
</dbReference>
<dbReference type="PROSITE" id="PS50930">
    <property type="entry name" value="HTH_LYTTR"/>
    <property type="match status" value="1"/>
</dbReference>
<comment type="caution">
    <text evidence="4">The sequence shown here is derived from an EMBL/GenBank/DDBJ whole genome shotgun (WGS) entry which is preliminary data.</text>
</comment>
<sequence>MTFRALIAEDEPLLALGLQHALAEAWPELDTSALALDGIAAVQQALALQPDVLFFDIRMPGQSGLEAAAELADAWPPDRPFPALVFITAYDQYAVQAFEAQAADYLLKPVQPERLRRTVQRLQQRLTAPPAPSQMDATLAQLRALLDLPAAAPARLQMLQAGQGTQIHMVAVAEVLFLEAADKYVRVCTATQEYLVRTPLKELLPCLDPEQFWQVHRGTVVRANAIASASRDASGRLSLHLRQRPERLAVSRLYAHRFKAM</sequence>
<dbReference type="OrthoDB" id="236568at2"/>
<dbReference type="Pfam" id="PF00072">
    <property type="entry name" value="Response_reg"/>
    <property type="match status" value="1"/>
</dbReference>
<evidence type="ECO:0000259" key="3">
    <source>
        <dbReference type="PROSITE" id="PS50930"/>
    </source>
</evidence>
<feature type="domain" description="HTH LytTR-type" evidence="3">
    <location>
        <begin position="164"/>
        <end position="261"/>
    </location>
</feature>
<name>A0A2A7UTY5_COMTR</name>
<dbReference type="PANTHER" id="PTHR37299:SF1">
    <property type="entry name" value="STAGE 0 SPORULATION PROTEIN A HOMOLOG"/>
    <property type="match status" value="1"/>
</dbReference>
<dbReference type="Gene3D" id="3.40.50.2300">
    <property type="match status" value="1"/>
</dbReference>
<dbReference type="PANTHER" id="PTHR37299">
    <property type="entry name" value="TRANSCRIPTIONAL REGULATOR-RELATED"/>
    <property type="match status" value="1"/>
</dbReference>
<dbReference type="GO" id="GO:0003677">
    <property type="term" value="F:DNA binding"/>
    <property type="evidence" value="ECO:0007669"/>
    <property type="project" value="UniProtKB-KW"/>
</dbReference>
<evidence type="ECO:0000256" key="1">
    <source>
        <dbReference type="PROSITE-ProRule" id="PRU00169"/>
    </source>
</evidence>
<dbReference type="STRING" id="1219032.GCA_001515545_02881"/>
<dbReference type="GO" id="GO:0000156">
    <property type="term" value="F:phosphorelay response regulator activity"/>
    <property type="evidence" value="ECO:0007669"/>
    <property type="project" value="InterPro"/>
</dbReference>
<keyword evidence="5" id="KW-1185">Reference proteome</keyword>
<reference evidence="5" key="1">
    <citation type="submission" date="2017-09" db="EMBL/GenBank/DDBJ databases">
        <title>FDA dAtabase for Regulatory Grade micrObial Sequences (FDA-ARGOS): Supporting development and validation of Infectious Disease Dx tests.</title>
        <authorList>
            <person name="Minogue T."/>
            <person name="Wolcott M."/>
            <person name="Wasieloski L."/>
            <person name="Aguilar W."/>
            <person name="Moore D."/>
            <person name="Tallon L."/>
            <person name="Sadzewicz L."/>
            <person name="Ott S."/>
            <person name="Zhao X."/>
            <person name="Nagaraj S."/>
            <person name="Vavikolanu K."/>
            <person name="Aluvathingal J."/>
            <person name="Nadendla S."/>
            <person name="Sichtig H."/>
        </authorList>
    </citation>
    <scope>NUCLEOTIDE SEQUENCE [LARGE SCALE GENOMIC DNA]</scope>
    <source>
        <strain evidence="5">FDAARGOS_394</strain>
    </source>
</reference>
<accession>A0A2A7UTY5</accession>
<dbReference type="AlphaFoldDB" id="A0A2A7UTY5"/>
<dbReference type="Proteomes" id="UP000220246">
    <property type="component" value="Unassembled WGS sequence"/>
</dbReference>
<feature type="modified residue" description="4-aspartylphosphate" evidence="1">
    <location>
        <position position="56"/>
    </location>
</feature>
<evidence type="ECO:0000259" key="2">
    <source>
        <dbReference type="PROSITE" id="PS50110"/>
    </source>
</evidence>
<proteinExistence type="predicted"/>
<dbReference type="InterPro" id="IPR046947">
    <property type="entry name" value="LytR-like"/>
</dbReference>
<dbReference type="Pfam" id="PF04397">
    <property type="entry name" value="LytTR"/>
    <property type="match status" value="1"/>
</dbReference>
<evidence type="ECO:0000313" key="5">
    <source>
        <dbReference type="Proteomes" id="UP000220246"/>
    </source>
</evidence>
<dbReference type="SUPFAM" id="SSF52172">
    <property type="entry name" value="CheY-like"/>
    <property type="match status" value="1"/>
</dbReference>
<organism evidence="4 5">
    <name type="scientific">Comamonas terrigena</name>
    <dbReference type="NCBI Taxonomy" id="32013"/>
    <lineage>
        <taxon>Bacteria</taxon>
        <taxon>Pseudomonadati</taxon>
        <taxon>Pseudomonadota</taxon>
        <taxon>Betaproteobacteria</taxon>
        <taxon>Burkholderiales</taxon>
        <taxon>Comamonadaceae</taxon>
        <taxon>Comamonas</taxon>
    </lineage>
</organism>
<dbReference type="GeneID" id="80800659"/>
<dbReference type="PROSITE" id="PS50110">
    <property type="entry name" value="RESPONSE_REGULATORY"/>
    <property type="match status" value="1"/>
</dbReference>
<feature type="domain" description="Response regulatory" evidence="2">
    <location>
        <begin position="4"/>
        <end position="123"/>
    </location>
</feature>
<dbReference type="EMBL" id="PDEA01000001">
    <property type="protein sequence ID" value="PEH88651.1"/>
    <property type="molecule type" value="Genomic_DNA"/>
</dbReference>